<evidence type="ECO:0000256" key="1">
    <source>
        <dbReference type="SAM" id="MobiDB-lite"/>
    </source>
</evidence>
<evidence type="ECO:0000313" key="2">
    <source>
        <dbReference type="EMBL" id="MEQ2252734.1"/>
    </source>
</evidence>
<dbReference type="Proteomes" id="UP001482620">
    <property type="component" value="Unassembled WGS sequence"/>
</dbReference>
<gene>
    <name evidence="2" type="ORF">ILYODFUR_024841</name>
</gene>
<dbReference type="EMBL" id="JAHRIQ010095667">
    <property type="protein sequence ID" value="MEQ2252734.1"/>
    <property type="molecule type" value="Genomic_DNA"/>
</dbReference>
<comment type="caution">
    <text evidence="2">The sequence shown here is derived from an EMBL/GenBank/DDBJ whole genome shotgun (WGS) entry which is preliminary data.</text>
</comment>
<evidence type="ECO:0000313" key="3">
    <source>
        <dbReference type="Proteomes" id="UP001482620"/>
    </source>
</evidence>
<name>A0ABV0V6V4_9TELE</name>
<sequence length="79" mass="8921">MHHVVTPLNPTAPLDLNLQRFKELRAEGSRRPTAAHKLIYLERPLKHEGVAEHGHMWPCVRGGDSTGHVTPAQEKQGWK</sequence>
<proteinExistence type="predicted"/>
<protein>
    <submittedName>
        <fullName evidence="2">Uncharacterized protein</fullName>
    </submittedName>
</protein>
<reference evidence="2 3" key="1">
    <citation type="submission" date="2021-06" db="EMBL/GenBank/DDBJ databases">
        <authorList>
            <person name="Palmer J.M."/>
        </authorList>
    </citation>
    <scope>NUCLEOTIDE SEQUENCE [LARGE SCALE GENOMIC DNA]</scope>
    <source>
        <strain evidence="3">if_2019</strain>
        <tissue evidence="2">Muscle</tissue>
    </source>
</reference>
<accession>A0ABV0V6V4</accession>
<organism evidence="2 3">
    <name type="scientific">Ilyodon furcidens</name>
    <name type="common">goldbreast splitfin</name>
    <dbReference type="NCBI Taxonomy" id="33524"/>
    <lineage>
        <taxon>Eukaryota</taxon>
        <taxon>Metazoa</taxon>
        <taxon>Chordata</taxon>
        <taxon>Craniata</taxon>
        <taxon>Vertebrata</taxon>
        <taxon>Euteleostomi</taxon>
        <taxon>Actinopterygii</taxon>
        <taxon>Neopterygii</taxon>
        <taxon>Teleostei</taxon>
        <taxon>Neoteleostei</taxon>
        <taxon>Acanthomorphata</taxon>
        <taxon>Ovalentaria</taxon>
        <taxon>Atherinomorphae</taxon>
        <taxon>Cyprinodontiformes</taxon>
        <taxon>Goodeidae</taxon>
        <taxon>Ilyodon</taxon>
    </lineage>
</organism>
<keyword evidence="3" id="KW-1185">Reference proteome</keyword>
<feature type="region of interest" description="Disordered" evidence="1">
    <location>
        <begin position="58"/>
        <end position="79"/>
    </location>
</feature>